<dbReference type="Gene3D" id="1.10.3430.10">
    <property type="entry name" value="Ammonium transporter AmtB like domains"/>
    <property type="match status" value="1"/>
</dbReference>
<keyword evidence="11" id="KW-1185">Reference proteome</keyword>
<keyword evidence="4 8" id="KW-0812">Transmembrane</keyword>
<dbReference type="AlphaFoldDB" id="A0A2T7UVL9"/>
<dbReference type="InterPro" id="IPR024041">
    <property type="entry name" value="NH4_transpt_AmtB-like_dom"/>
</dbReference>
<evidence type="ECO:0000256" key="2">
    <source>
        <dbReference type="ARBA" id="ARBA00005887"/>
    </source>
</evidence>
<comment type="subcellular location">
    <subcellularLocation>
        <location evidence="8">Cell membrane</location>
        <topology evidence="8">Multi-pass membrane protein</topology>
    </subcellularLocation>
    <subcellularLocation>
        <location evidence="1">Membrane</location>
        <topology evidence="1">Multi-pass membrane protein</topology>
    </subcellularLocation>
</comment>
<dbReference type="EMBL" id="QDDR01000002">
    <property type="protein sequence ID" value="PVE48722.1"/>
    <property type="molecule type" value="Genomic_DNA"/>
</dbReference>
<feature type="transmembrane region" description="Helical" evidence="8">
    <location>
        <begin position="6"/>
        <end position="28"/>
    </location>
</feature>
<gene>
    <name evidence="10" type="ORF">DDE23_06630</name>
</gene>
<evidence type="ECO:0000259" key="9">
    <source>
        <dbReference type="Pfam" id="PF00909"/>
    </source>
</evidence>
<dbReference type="Pfam" id="PF00909">
    <property type="entry name" value="Ammonium_transp"/>
    <property type="match status" value="1"/>
</dbReference>
<name>A0A2T7UVL9_9RHOB</name>
<evidence type="ECO:0000313" key="10">
    <source>
        <dbReference type="EMBL" id="PVE48722.1"/>
    </source>
</evidence>
<dbReference type="PROSITE" id="PS01219">
    <property type="entry name" value="AMMONIUM_TRANSP"/>
    <property type="match status" value="1"/>
</dbReference>
<dbReference type="NCBIfam" id="TIGR00836">
    <property type="entry name" value="amt"/>
    <property type="match status" value="1"/>
</dbReference>
<comment type="caution">
    <text evidence="10">The sequence shown here is derived from an EMBL/GenBank/DDBJ whole genome shotgun (WGS) entry which is preliminary data.</text>
</comment>
<keyword evidence="6 8" id="KW-0472">Membrane</keyword>
<evidence type="ECO:0000256" key="1">
    <source>
        <dbReference type="ARBA" id="ARBA00004141"/>
    </source>
</evidence>
<feature type="transmembrane region" description="Helical" evidence="8">
    <location>
        <begin position="226"/>
        <end position="246"/>
    </location>
</feature>
<dbReference type="InterPro" id="IPR029020">
    <property type="entry name" value="Ammonium/urea_transptr"/>
</dbReference>
<protein>
    <recommendedName>
        <fullName evidence="8">Ammonium transporter</fullName>
    </recommendedName>
</protein>
<feature type="transmembrane region" description="Helical" evidence="8">
    <location>
        <begin position="40"/>
        <end position="63"/>
    </location>
</feature>
<feature type="transmembrane region" description="Helical" evidence="8">
    <location>
        <begin position="123"/>
        <end position="144"/>
    </location>
</feature>
<feature type="transmembrane region" description="Helical" evidence="8">
    <location>
        <begin position="197"/>
        <end position="214"/>
    </location>
</feature>
<proteinExistence type="inferred from homology"/>
<feature type="transmembrane region" description="Helical" evidence="8">
    <location>
        <begin position="313"/>
        <end position="331"/>
    </location>
</feature>
<accession>A0A2T7UVL9</accession>
<evidence type="ECO:0000256" key="6">
    <source>
        <dbReference type="ARBA" id="ARBA00023136"/>
    </source>
</evidence>
<dbReference type="GO" id="GO:0008519">
    <property type="term" value="F:ammonium channel activity"/>
    <property type="evidence" value="ECO:0007669"/>
    <property type="project" value="InterPro"/>
</dbReference>
<reference evidence="10 11" key="1">
    <citation type="journal article" date="2011" name="Syst. Appl. Microbiol.">
        <title>Defluviimonas denitrificans gen. nov., sp. nov., and Pararhodobacter aggregans gen. nov., sp. nov., non-phototrophic Rhodobacteraceae from the biofilter of a marine aquaculture.</title>
        <authorList>
            <person name="Foesel B.U."/>
            <person name="Drake H.L."/>
            <person name="Schramm A."/>
        </authorList>
    </citation>
    <scope>NUCLEOTIDE SEQUENCE [LARGE SCALE GENOMIC DNA]</scope>
    <source>
        <strain evidence="10 11">D1-19</strain>
    </source>
</reference>
<dbReference type="PANTHER" id="PTHR43029">
    <property type="entry name" value="AMMONIUM TRANSPORTER MEP2"/>
    <property type="match status" value="1"/>
</dbReference>
<evidence type="ECO:0000256" key="8">
    <source>
        <dbReference type="RuleBase" id="RU362002"/>
    </source>
</evidence>
<dbReference type="PANTHER" id="PTHR43029:SF10">
    <property type="entry name" value="AMMONIUM TRANSPORTER MEP2"/>
    <property type="match status" value="1"/>
</dbReference>
<feature type="domain" description="Ammonium transporter AmtB-like" evidence="9">
    <location>
        <begin position="7"/>
        <end position="388"/>
    </location>
</feature>
<dbReference type="Proteomes" id="UP000244810">
    <property type="component" value="Unassembled WGS sequence"/>
</dbReference>
<comment type="similarity">
    <text evidence="2 8">Belongs to the ammonia transporter channel (TC 1.A.11.2) family.</text>
</comment>
<keyword evidence="7 8" id="KW-0924">Ammonia transport</keyword>
<feature type="transmembrane region" description="Helical" evidence="8">
    <location>
        <begin position="281"/>
        <end position="301"/>
    </location>
</feature>
<feature type="transmembrane region" description="Helical" evidence="8">
    <location>
        <begin position="164"/>
        <end position="185"/>
    </location>
</feature>
<evidence type="ECO:0000256" key="5">
    <source>
        <dbReference type="ARBA" id="ARBA00022989"/>
    </source>
</evidence>
<evidence type="ECO:0000256" key="3">
    <source>
        <dbReference type="ARBA" id="ARBA00022448"/>
    </source>
</evidence>
<dbReference type="SUPFAM" id="SSF111352">
    <property type="entry name" value="Ammonium transporter"/>
    <property type="match status" value="1"/>
</dbReference>
<evidence type="ECO:0000256" key="4">
    <source>
        <dbReference type="ARBA" id="ARBA00022692"/>
    </source>
</evidence>
<dbReference type="OrthoDB" id="9814202at2"/>
<feature type="transmembrane region" description="Helical" evidence="8">
    <location>
        <begin position="258"/>
        <end position="275"/>
    </location>
</feature>
<keyword evidence="3 8" id="KW-0813">Transport</keyword>
<dbReference type="RefSeq" id="WP_107750368.1">
    <property type="nucleotide sequence ID" value="NZ_QBKF01000002.1"/>
</dbReference>
<dbReference type="GO" id="GO:0005886">
    <property type="term" value="C:plasma membrane"/>
    <property type="evidence" value="ECO:0007669"/>
    <property type="project" value="UniProtKB-SubCell"/>
</dbReference>
<dbReference type="InterPro" id="IPR001905">
    <property type="entry name" value="Ammonium_transpt"/>
</dbReference>
<evidence type="ECO:0000313" key="11">
    <source>
        <dbReference type="Proteomes" id="UP000244810"/>
    </source>
</evidence>
<keyword evidence="5 8" id="KW-1133">Transmembrane helix</keyword>
<feature type="transmembrane region" description="Helical" evidence="8">
    <location>
        <begin position="337"/>
        <end position="358"/>
    </location>
</feature>
<organism evidence="10 11">
    <name type="scientific">Pararhodobacter aggregans</name>
    <dbReference type="NCBI Taxonomy" id="404875"/>
    <lineage>
        <taxon>Bacteria</taxon>
        <taxon>Pseudomonadati</taxon>
        <taxon>Pseudomonadota</taxon>
        <taxon>Alphaproteobacteria</taxon>
        <taxon>Rhodobacterales</taxon>
        <taxon>Paracoccaceae</taxon>
        <taxon>Pararhodobacter</taxon>
    </lineage>
</organism>
<evidence type="ECO:0000256" key="7">
    <source>
        <dbReference type="ARBA" id="ARBA00023177"/>
    </source>
</evidence>
<feature type="transmembrane region" description="Helical" evidence="8">
    <location>
        <begin position="94"/>
        <end position="116"/>
    </location>
</feature>
<dbReference type="InterPro" id="IPR018047">
    <property type="entry name" value="Ammonium_transpt_CS"/>
</dbReference>
<sequence>MNAADTAFLITATALVLFMTLPALALFYGGLVRARNVLSVFMHVFSIACLMSILWLALGYTIAFGEPGGVWGGLSRAFLIGVTPDSLTGTVPEVLFFAFQMTFAIITPALIVGAYVERVGFGFVLTFSALWMLLVYAPVVHWIWGGGFMADGGIWGETGTRDFAGGIVVHETAGLAALVIAWFLGPRKNRTTPPHQPGLVMIGAAMLWVGWFGFNGGSALAANGQAAMAITVTHLSAAAASLSWVLWERIKFGRASMVGLVTGTIAGLASITPAAGFVGPIAAMVIGAVAGILCQEAVNLVRNRLKIDDTLDVFAVHGVGGIFGTIMVAVLGHGAWIAQLGALALVGIYTVAASVVLLKLVAMVTRLRVDAETETNGLDLSVHGERAYELNS</sequence>